<dbReference type="Proteomes" id="UP000075901">
    <property type="component" value="Unassembled WGS sequence"/>
</dbReference>
<dbReference type="AlphaFoldDB" id="A0A182SAA5"/>
<accession>A0A182SAA5</accession>
<evidence type="ECO:0000313" key="2">
    <source>
        <dbReference type="EnsemblMetazoa" id="AMAM002797-PA"/>
    </source>
</evidence>
<organism evidence="2 3">
    <name type="scientific">Anopheles maculatus</name>
    <dbReference type="NCBI Taxonomy" id="74869"/>
    <lineage>
        <taxon>Eukaryota</taxon>
        <taxon>Metazoa</taxon>
        <taxon>Ecdysozoa</taxon>
        <taxon>Arthropoda</taxon>
        <taxon>Hexapoda</taxon>
        <taxon>Insecta</taxon>
        <taxon>Pterygota</taxon>
        <taxon>Neoptera</taxon>
        <taxon>Endopterygota</taxon>
        <taxon>Diptera</taxon>
        <taxon>Nematocera</taxon>
        <taxon>Culicoidea</taxon>
        <taxon>Culicidae</taxon>
        <taxon>Anophelinae</taxon>
        <taxon>Anopheles</taxon>
        <taxon>Anopheles maculatus group</taxon>
    </lineage>
</organism>
<evidence type="ECO:0000313" key="3">
    <source>
        <dbReference type="Proteomes" id="UP000075901"/>
    </source>
</evidence>
<name>A0A182SAA5_9DIPT</name>
<dbReference type="VEuPathDB" id="VectorBase:AMAM002797"/>
<feature type="region of interest" description="Disordered" evidence="1">
    <location>
        <begin position="25"/>
        <end position="47"/>
    </location>
</feature>
<feature type="region of interest" description="Disordered" evidence="1">
    <location>
        <begin position="99"/>
        <end position="133"/>
    </location>
</feature>
<keyword evidence="3" id="KW-1185">Reference proteome</keyword>
<proteinExistence type="predicted"/>
<feature type="compositionally biased region" description="Low complexity" evidence="1">
    <location>
        <begin position="104"/>
        <end position="113"/>
    </location>
</feature>
<reference evidence="2" key="2">
    <citation type="submission" date="2020-05" db="UniProtKB">
        <authorList>
            <consortium name="EnsemblMetazoa"/>
        </authorList>
    </citation>
    <scope>IDENTIFICATION</scope>
    <source>
        <strain evidence="2">maculatus3</strain>
    </source>
</reference>
<sequence length="338" mass="37846">MSSAGSTKNKPKKSSNLRILWIPGRKKHNRKGTYNQTKNGLPQTYGMQPRKNESWTLGGTLNHSKIINADLHENNLDVATIVTTAATGGALATMVTANGPTTEQQQQQQQQQQLDQLSTEPCPSTSTGKVQQLQQPQIVVGTIELNNLNGDIASNKQEKEIGTSNQFETLTLIDEDDEEKDRNCSNAHSSSSLLSSNNDNRSTEENNLHNANTLSIGEQHRSRSRRRSSQKDRRSAEDIDSIDQADSAVDVTHEEDPHVFEDEEEDGEGNQKQQHSRPNHVATTARRHKNRRPRSRQKRAAVLARQDVVDGEEDRKEPYDKAVTCLYWSLACWDCNIS</sequence>
<feature type="compositionally biased region" description="Low complexity" evidence="1">
    <location>
        <begin position="184"/>
        <end position="200"/>
    </location>
</feature>
<feature type="compositionally biased region" description="Basic residues" evidence="1">
    <location>
        <begin position="285"/>
        <end position="299"/>
    </location>
</feature>
<feature type="compositionally biased region" description="Polar residues" evidence="1">
    <location>
        <begin position="114"/>
        <end position="133"/>
    </location>
</feature>
<dbReference type="EnsemblMetazoa" id="AMAM002797-RA">
    <property type="protein sequence ID" value="AMAM002797-PA"/>
    <property type="gene ID" value="AMAM002797"/>
</dbReference>
<feature type="compositionally biased region" description="Basic and acidic residues" evidence="1">
    <location>
        <begin position="251"/>
        <end position="260"/>
    </location>
</feature>
<protein>
    <submittedName>
        <fullName evidence="2">Uncharacterized protein</fullName>
    </submittedName>
</protein>
<evidence type="ECO:0000256" key="1">
    <source>
        <dbReference type="SAM" id="MobiDB-lite"/>
    </source>
</evidence>
<reference evidence="3" key="1">
    <citation type="submission" date="2013-09" db="EMBL/GenBank/DDBJ databases">
        <title>The Genome Sequence of Anopheles maculatus species B.</title>
        <authorList>
            <consortium name="The Broad Institute Genomics Platform"/>
            <person name="Neafsey D.E."/>
            <person name="Besansky N."/>
            <person name="Howell P."/>
            <person name="Walton C."/>
            <person name="Young S.K."/>
            <person name="Zeng Q."/>
            <person name="Gargeya S."/>
            <person name="Fitzgerald M."/>
            <person name="Haas B."/>
            <person name="Abouelleil A."/>
            <person name="Allen A.W."/>
            <person name="Alvarado L."/>
            <person name="Arachchi H.M."/>
            <person name="Berlin A.M."/>
            <person name="Chapman S.B."/>
            <person name="Gainer-Dewar J."/>
            <person name="Goldberg J."/>
            <person name="Griggs A."/>
            <person name="Gujja S."/>
            <person name="Hansen M."/>
            <person name="Howarth C."/>
            <person name="Imamovic A."/>
            <person name="Ireland A."/>
            <person name="Larimer J."/>
            <person name="McCowan C."/>
            <person name="Murphy C."/>
            <person name="Pearson M."/>
            <person name="Poon T.W."/>
            <person name="Priest M."/>
            <person name="Roberts A."/>
            <person name="Saif S."/>
            <person name="Shea T."/>
            <person name="Sisk P."/>
            <person name="Sykes S."/>
            <person name="Wortman J."/>
            <person name="Nusbaum C."/>
            <person name="Birren B."/>
        </authorList>
    </citation>
    <scope>NUCLEOTIDE SEQUENCE [LARGE SCALE GENOMIC DNA]</scope>
    <source>
        <strain evidence="3">maculatus3</strain>
    </source>
</reference>
<feature type="compositionally biased region" description="Polar residues" evidence="1">
    <location>
        <begin position="32"/>
        <end position="46"/>
    </location>
</feature>
<feature type="region of interest" description="Disordered" evidence="1">
    <location>
        <begin position="176"/>
        <end position="316"/>
    </location>
</feature>